<keyword evidence="5" id="KW-1185">Reference proteome</keyword>
<evidence type="ECO:0000256" key="1">
    <source>
        <dbReference type="ARBA" id="ARBA00022741"/>
    </source>
</evidence>
<dbReference type="GO" id="GO:0003677">
    <property type="term" value="F:DNA binding"/>
    <property type="evidence" value="ECO:0007669"/>
    <property type="project" value="InterPro"/>
</dbReference>
<dbReference type="PRINTS" id="PR00038">
    <property type="entry name" value="HTHLUXR"/>
</dbReference>
<dbReference type="InterPro" id="IPR027417">
    <property type="entry name" value="P-loop_NTPase"/>
</dbReference>
<organism evidence="4 5">
    <name type="scientific">Actinomadura macrotermitis</name>
    <dbReference type="NCBI Taxonomy" id="2585200"/>
    <lineage>
        <taxon>Bacteria</taxon>
        <taxon>Bacillati</taxon>
        <taxon>Actinomycetota</taxon>
        <taxon>Actinomycetes</taxon>
        <taxon>Streptosporangiales</taxon>
        <taxon>Thermomonosporaceae</taxon>
        <taxon>Actinomadura</taxon>
    </lineage>
</organism>
<dbReference type="InterPro" id="IPR000792">
    <property type="entry name" value="Tscrpt_reg_LuxR_C"/>
</dbReference>
<keyword evidence="1" id="KW-0547">Nucleotide-binding</keyword>
<dbReference type="PANTHER" id="PTHR16305">
    <property type="entry name" value="TESTICULAR SOLUBLE ADENYLYL CYCLASE"/>
    <property type="match status" value="1"/>
</dbReference>
<dbReference type="GO" id="GO:0005737">
    <property type="term" value="C:cytoplasm"/>
    <property type="evidence" value="ECO:0007669"/>
    <property type="project" value="TreeGrafter"/>
</dbReference>
<dbReference type="SUPFAM" id="SSF52540">
    <property type="entry name" value="P-loop containing nucleoside triphosphate hydrolases"/>
    <property type="match status" value="1"/>
</dbReference>
<accession>A0A7K0BUG3</accession>
<dbReference type="RefSeq" id="WP_328594139.1">
    <property type="nucleotide sequence ID" value="NZ_WEGH01000002.1"/>
</dbReference>
<dbReference type="Gene3D" id="3.40.50.300">
    <property type="entry name" value="P-loop containing nucleotide triphosphate hydrolases"/>
    <property type="match status" value="1"/>
</dbReference>
<evidence type="ECO:0000259" key="3">
    <source>
        <dbReference type="PROSITE" id="PS50043"/>
    </source>
</evidence>
<comment type="caution">
    <text evidence="4">The sequence shown here is derived from an EMBL/GenBank/DDBJ whole genome shotgun (WGS) entry which is preliminary data.</text>
</comment>
<dbReference type="GO" id="GO:0006355">
    <property type="term" value="P:regulation of DNA-templated transcription"/>
    <property type="evidence" value="ECO:0007669"/>
    <property type="project" value="InterPro"/>
</dbReference>
<dbReference type="Gene3D" id="1.10.10.10">
    <property type="entry name" value="Winged helix-like DNA-binding domain superfamily/Winged helix DNA-binding domain"/>
    <property type="match status" value="1"/>
</dbReference>
<dbReference type="SUPFAM" id="SSF46894">
    <property type="entry name" value="C-terminal effector domain of the bipartite response regulators"/>
    <property type="match status" value="1"/>
</dbReference>
<protein>
    <recommendedName>
        <fullName evidence="3">HTH luxR-type domain-containing protein</fullName>
    </recommendedName>
</protein>
<dbReference type="PROSITE" id="PS50043">
    <property type="entry name" value="HTH_LUXR_2"/>
    <property type="match status" value="1"/>
</dbReference>
<proteinExistence type="predicted"/>
<dbReference type="GO" id="GO:0004016">
    <property type="term" value="F:adenylate cyclase activity"/>
    <property type="evidence" value="ECO:0007669"/>
    <property type="project" value="TreeGrafter"/>
</dbReference>
<dbReference type="InterPro" id="IPR041664">
    <property type="entry name" value="AAA_16"/>
</dbReference>
<dbReference type="InterPro" id="IPR036388">
    <property type="entry name" value="WH-like_DNA-bd_sf"/>
</dbReference>
<keyword evidence="2" id="KW-0067">ATP-binding</keyword>
<dbReference type="PANTHER" id="PTHR16305:SF35">
    <property type="entry name" value="TRANSCRIPTIONAL ACTIVATOR DOMAIN"/>
    <property type="match status" value="1"/>
</dbReference>
<sequence length="851" mass="88986">MLYGRDEERRRIAALVGEARDGSRSGVLVLRGEAGIGKSALLESAASDAAGVRVLRITGFEAESGIAFAGLNQVLWPLRDRLEALPAPQATALRGALGLAQAGPDRFTAGLALLTLLADLAEEEPVLLLVDDAQWLDPASAEALLFTARRLAAEPVTMLLATREDGLTGTGLPELPLARLDAAAAEELLAARDLAPALRARIVAEAGGNPLALLEFSTTGRSLPGGAMPLPVTERVLDAYQGQIAVLPERTRLMLLIAAAEGRGYLPALLGAGEALGVGLDDLEPAEQARLIEVRGTAIGFRHPLIRSAAYLGAPAGRRITVHQALAEASEDPDCATRHRASAAMAPDEGVAAALDDAAGRALSRGGLANAASLRYQAAQLSPTRAGKAARLVSAAEAMLDTGLTDEADDLAGQAGRLTADPAQQARVARVRAAVEHERGDPAAAARMLLAHDDPGLLRTAASYAWTAGEDALVGRAAERLPDDLGVRGLALVAAGDHAAGVPLLARLIEQVRDTDRPRAVHAGLVIGADEVTLELAAAQVEHDRRHGLIGALPTALQALAEAQVAAGLHAGAEAALAEAAALARDTGLVRRARRLEAVAARIAAIEGDEDRLRALAAAAPASRAVDAAHALLDLGAGRYDDALRRLEATGSHAPAADLVEAAVRLGEPERARKAAARFAAWAQAGGQPWALAVAARNEALLTDAEEPFLRAAALRPTRPFERARTDLLHGEWLRRHRRRSDARGPLRAALDAFEALRAAPWAERARAELRATGEAGAAAEATAPGLLDRLTPQELQVVRLAADGTSSREIAARLFLSPRTVEYHLYKAYPKLGVSSRRELSRLPLEALAS</sequence>
<dbReference type="AlphaFoldDB" id="A0A7K0BUG3"/>
<dbReference type="EMBL" id="WEGH01000002">
    <property type="protein sequence ID" value="MQY04522.1"/>
    <property type="molecule type" value="Genomic_DNA"/>
</dbReference>
<dbReference type="SMART" id="SM00421">
    <property type="entry name" value="HTH_LUXR"/>
    <property type="match status" value="1"/>
</dbReference>
<dbReference type="CDD" id="cd06170">
    <property type="entry name" value="LuxR_C_like"/>
    <property type="match status" value="1"/>
</dbReference>
<evidence type="ECO:0000313" key="4">
    <source>
        <dbReference type="EMBL" id="MQY04522.1"/>
    </source>
</evidence>
<dbReference type="GO" id="GO:0005524">
    <property type="term" value="F:ATP binding"/>
    <property type="evidence" value="ECO:0007669"/>
    <property type="project" value="UniProtKB-KW"/>
</dbReference>
<dbReference type="Proteomes" id="UP000487268">
    <property type="component" value="Unassembled WGS sequence"/>
</dbReference>
<evidence type="ECO:0000256" key="2">
    <source>
        <dbReference type="ARBA" id="ARBA00022840"/>
    </source>
</evidence>
<gene>
    <name evidence="4" type="ORF">ACRB68_25760</name>
</gene>
<reference evidence="4 5" key="1">
    <citation type="submission" date="2019-10" db="EMBL/GenBank/DDBJ databases">
        <title>Actinomadura rubteroloni sp. nov. and Actinomadura macrotermitis sp. nov., isolated from the gut of fungus growing-termite Macrotermes natalensis.</title>
        <authorList>
            <person name="Benndorf R."/>
            <person name="Martin K."/>
            <person name="Kuefner M."/>
            <person name="De Beer W."/>
            <person name="Kaster A.-K."/>
            <person name="Vollmers J."/>
            <person name="Poulsen M."/>
            <person name="Beemelmanns C."/>
        </authorList>
    </citation>
    <scope>NUCLEOTIDE SEQUENCE [LARGE SCALE GENOMIC DNA]</scope>
    <source>
        <strain evidence="4 5">RB68</strain>
    </source>
</reference>
<dbReference type="Pfam" id="PF13191">
    <property type="entry name" value="AAA_16"/>
    <property type="match status" value="1"/>
</dbReference>
<name>A0A7K0BUG3_9ACTN</name>
<evidence type="ECO:0000313" key="5">
    <source>
        <dbReference type="Proteomes" id="UP000487268"/>
    </source>
</evidence>
<dbReference type="InterPro" id="IPR016032">
    <property type="entry name" value="Sig_transdc_resp-reg_C-effctor"/>
</dbReference>
<feature type="domain" description="HTH luxR-type" evidence="3">
    <location>
        <begin position="784"/>
        <end position="849"/>
    </location>
</feature>
<dbReference type="Pfam" id="PF00196">
    <property type="entry name" value="GerE"/>
    <property type="match status" value="1"/>
</dbReference>